<comment type="caution">
    <text evidence="10">The sequence shown here is derived from an EMBL/GenBank/DDBJ whole genome shotgun (WGS) entry which is preliminary data.</text>
</comment>
<dbReference type="InterPro" id="IPR036388">
    <property type="entry name" value="WH-like_DNA-bd_sf"/>
</dbReference>
<dbReference type="AlphaFoldDB" id="A0A9D1UWC1"/>
<dbReference type="Gene3D" id="1.10.10.10">
    <property type="entry name" value="Winged helix-like DNA-binding domain superfamily/Winged helix DNA-binding domain"/>
    <property type="match status" value="4"/>
</dbReference>
<proteinExistence type="inferred from homology"/>
<dbReference type="EMBL" id="DXFP01000017">
    <property type="protein sequence ID" value="HIX01576.1"/>
    <property type="molecule type" value="Genomic_DNA"/>
</dbReference>
<evidence type="ECO:0000259" key="9">
    <source>
        <dbReference type="Pfam" id="PF21982"/>
    </source>
</evidence>
<evidence type="ECO:0000259" key="8">
    <source>
        <dbReference type="Pfam" id="PF21981"/>
    </source>
</evidence>
<keyword evidence="5 6" id="KW-0963">Cytoplasm</keyword>
<feature type="domain" description="RecX third three-helical" evidence="8">
    <location>
        <begin position="213"/>
        <end position="258"/>
    </location>
</feature>
<evidence type="ECO:0000313" key="11">
    <source>
        <dbReference type="Proteomes" id="UP000823963"/>
    </source>
</evidence>
<dbReference type="Pfam" id="PF02631">
    <property type="entry name" value="RecX_HTH2"/>
    <property type="match status" value="1"/>
</dbReference>
<dbReference type="GO" id="GO:0006282">
    <property type="term" value="P:regulation of DNA repair"/>
    <property type="evidence" value="ECO:0007669"/>
    <property type="project" value="UniProtKB-UniRule"/>
</dbReference>
<dbReference type="PANTHER" id="PTHR33602:SF1">
    <property type="entry name" value="REGULATORY PROTEIN RECX FAMILY PROTEIN"/>
    <property type="match status" value="1"/>
</dbReference>
<evidence type="ECO:0000256" key="4">
    <source>
        <dbReference type="ARBA" id="ARBA00018111"/>
    </source>
</evidence>
<dbReference type="GO" id="GO:0005737">
    <property type="term" value="C:cytoplasm"/>
    <property type="evidence" value="ECO:0007669"/>
    <property type="project" value="UniProtKB-SubCell"/>
</dbReference>
<accession>A0A9D1UWC1</accession>
<dbReference type="InterPro" id="IPR053925">
    <property type="entry name" value="RecX_HTH_3rd"/>
</dbReference>
<dbReference type="NCBIfam" id="NF010733">
    <property type="entry name" value="PRK14135.1"/>
    <property type="match status" value="1"/>
</dbReference>
<reference evidence="10" key="2">
    <citation type="submission" date="2021-04" db="EMBL/GenBank/DDBJ databases">
        <authorList>
            <person name="Gilroy R."/>
        </authorList>
    </citation>
    <scope>NUCLEOTIDE SEQUENCE</scope>
    <source>
        <strain evidence="10">6627</strain>
    </source>
</reference>
<evidence type="ECO:0000256" key="2">
    <source>
        <dbReference type="ARBA" id="ARBA00004496"/>
    </source>
</evidence>
<reference evidence="10" key="1">
    <citation type="journal article" date="2021" name="PeerJ">
        <title>Extensive microbial diversity within the chicken gut microbiome revealed by metagenomics and culture.</title>
        <authorList>
            <person name="Gilroy R."/>
            <person name="Ravi A."/>
            <person name="Getino M."/>
            <person name="Pursley I."/>
            <person name="Horton D.L."/>
            <person name="Alikhan N.F."/>
            <person name="Baker D."/>
            <person name="Gharbi K."/>
            <person name="Hall N."/>
            <person name="Watson M."/>
            <person name="Adriaenssens E.M."/>
            <person name="Foster-Nyarko E."/>
            <person name="Jarju S."/>
            <person name="Secka A."/>
            <person name="Antonio M."/>
            <person name="Oren A."/>
            <person name="Chaudhuri R.R."/>
            <person name="La Ragione R."/>
            <person name="Hildebrand F."/>
            <person name="Pallen M.J."/>
        </authorList>
    </citation>
    <scope>NUCLEOTIDE SEQUENCE</scope>
    <source>
        <strain evidence="10">6627</strain>
    </source>
</reference>
<name>A0A9D1UWC1_9LACO</name>
<evidence type="ECO:0000313" key="10">
    <source>
        <dbReference type="EMBL" id="HIX01576.1"/>
    </source>
</evidence>
<gene>
    <name evidence="6 10" type="primary">recX</name>
    <name evidence="10" type="ORF">H9861_02355</name>
</gene>
<dbReference type="Proteomes" id="UP000823963">
    <property type="component" value="Unassembled WGS sequence"/>
</dbReference>
<comment type="function">
    <text evidence="1 6">Modulates RecA activity.</text>
</comment>
<comment type="similarity">
    <text evidence="3 6">Belongs to the RecX family.</text>
</comment>
<sequence>MEKITAIQAQKRKGRYNIFIDGQYRFPVSEEVLIKYQLHKGQEITKQEIKAITNAEQIAKAYNKALDFLSYQLRTEKEIIDYLVKHDFTEFEIEPTLKKLREQNLINDLEYAKSYTRTIARTSDKGPRVIRQNLRKKGVLENEIDEALTEYSTQMQLETLAHLIPKLMHKYQREAFKNQIQKAKKALLTKGFNSGLINEAFTMQNFEKDEKQEQAQLQKIGAKYWKKYAKLPNAQRNQKVKMALYRKGFNLDDINRFIDEQII</sequence>
<evidence type="ECO:0000256" key="3">
    <source>
        <dbReference type="ARBA" id="ARBA00009695"/>
    </source>
</evidence>
<dbReference type="PANTHER" id="PTHR33602">
    <property type="entry name" value="REGULATORY PROTEIN RECX FAMILY PROTEIN"/>
    <property type="match status" value="1"/>
</dbReference>
<evidence type="ECO:0000256" key="1">
    <source>
        <dbReference type="ARBA" id="ARBA00003529"/>
    </source>
</evidence>
<dbReference type="Pfam" id="PF21981">
    <property type="entry name" value="RecX_HTH3"/>
    <property type="match status" value="2"/>
</dbReference>
<dbReference type="HAMAP" id="MF_01114">
    <property type="entry name" value="RecX"/>
    <property type="match status" value="1"/>
</dbReference>
<feature type="domain" description="RecX third three-helical" evidence="8">
    <location>
        <begin position="156"/>
        <end position="200"/>
    </location>
</feature>
<dbReference type="InterPro" id="IPR053924">
    <property type="entry name" value="RecX_HTH_2nd"/>
</dbReference>
<feature type="domain" description="RecX second three-helical" evidence="7">
    <location>
        <begin position="107"/>
        <end position="148"/>
    </location>
</feature>
<dbReference type="InterPro" id="IPR003783">
    <property type="entry name" value="Regulatory_RecX"/>
</dbReference>
<dbReference type="InterPro" id="IPR053926">
    <property type="entry name" value="RecX_HTH_1st"/>
</dbReference>
<evidence type="ECO:0000256" key="6">
    <source>
        <dbReference type="HAMAP-Rule" id="MF_01114"/>
    </source>
</evidence>
<evidence type="ECO:0000256" key="5">
    <source>
        <dbReference type="ARBA" id="ARBA00022490"/>
    </source>
</evidence>
<evidence type="ECO:0000259" key="7">
    <source>
        <dbReference type="Pfam" id="PF02631"/>
    </source>
</evidence>
<organism evidence="10 11">
    <name type="scientific">Candidatus Ligilactobacillus excrementigallinarum</name>
    <dbReference type="NCBI Taxonomy" id="2838641"/>
    <lineage>
        <taxon>Bacteria</taxon>
        <taxon>Bacillati</taxon>
        <taxon>Bacillota</taxon>
        <taxon>Bacilli</taxon>
        <taxon>Lactobacillales</taxon>
        <taxon>Lactobacillaceae</taxon>
        <taxon>Ligilactobacillus</taxon>
    </lineage>
</organism>
<dbReference type="Pfam" id="PF21982">
    <property type="entry name" value="RecX_HTH1"/>
    <property type="match status" value="1"/>
</dbReference>
<feature type="domain" description="RecX first three-helical" evidence="9">
    <location>
        <begin position="61"/>
        <end position="100"/>
    </location>
</feature>
<comment type="subcellular location">
    <subcellularLocation>
        <location evidence="2 6">Cytoplasm</location>
    </subcellularLocation>
</comment>
<protein>
    <recommendedName>
        <fullName evidence="4 6">Regulatory protein RecX</fullName>
    </recommendedName>
</protein>